<comment type="subcellular location">
    <subcellularLocation>
        <location evidence="3">Cytoplasm</location>
    </subcellularLocation>
</comment>
<proteinExistence type="inferred from homology"/>
<feature type="active site" description="Cysteine persulfide intermediate" evidence="3">
    <location>
        <position position="200"/>
    </location>
</feature>
<dbReference type="EMBL" id="JASXSX010000001">
    <property type="protein sequence ID" value="MDT3767039.1"/>
    <property type="molecule type" value="Genomic_DNA"/>
</dbReference>
<dbReference type="Gene3D" id="3.40.140.10">
    <property type="entry name" value="Cytidine Deaminase, domain 2"/>
    <property type="match status" value="1"/>
</dbReference>
<dbReference type="NCBIfam" id="NF001943">
    <property type="entry name" value="PRK00724.1-2"/>
    <property type="match status" value="1"/>
</dbReference>
<evidence type="ECO:0000256" key="2">
    <source>
        <dbReference type="ARBA" id="ARBA00023150"/>
    </source>
</evidence>
<comment type="caution">
    <text evidence="4">The sequence shown here is derived from an EMBL/GenBank/DDBJ whole genome shotgun (WGS) entry which is preliminary data.</text>
</comment>
<dbReference type="Proteomes" id="UP001247542">
    <property type="component" value="Unassembled WGS sequence"/>
</dbReference>
<dbReference type="Pfam" id="PF02634">
    <property type="entry name" value="FdhD-NarQ"/>
    <property type="match status" value="2"/>
</dbReference>
<evidence type="ECO:0000256" key="1">
    <source>
        <dbReference type="ARBA" id="ARBA00022490"/>
    </source>
</evidence>
<evidence type="ECO:0000256" key="3">
    <source>
        <dbReference type="HAMAP-Rule" id="MF_00187"/>
    </source>
</evidence>
<dbReference type="PANTHER" id="PTHR30592:SF1">
    <property type="entry name" value="SULFUR CARRIER PROTEIN FDHD"/>
    <property type="match status" value="1"/>
</dbReference>
<feature type="binding site" evidence="3">
    <location>
        <begin position="340"/>
        <end position="345"/>
    </location>
    <ligand>
        <name>Mo-bis(molybdopterin guanine dinucleotide)</name>
        <dbReference type="ChEBI" id="CHEBI:60539"/>
    </ligand>
</feature>
<dbReference type="HAMAP" id="MF_00187">
    <property type="entry name" value="FdhD"/>
    <property type="match status" value="1"/>
</dbReference>
<comment type="similarity">
    <text evidence="3">Belongs to the FdhD family.</text>
</comment>
<dbReference type="Gene3D" id="3.10.20.10">
    <property type="match status" value="1"/>
</dbReference>
<name>A0ABU3I9I3_9ACTO</name>
<dbReference type="SUPFAM" id="SSF53927">
    <property type="entry name" value="Cytidine deaminase-like"/>
    <property type="match status" value="2"/>
</dbReference>
<protein>
    <recommendedName>
        <fullName evidence="3">Sulfur carrier protein FdhD</fullName>
    </recommendedName>
</protein>
<evidence type="ECO:0000313" key="5">
    <source>
        <dbReference type="Proteomes" id="UP001247542"/>
    </source>
</evidence>
<dbReference type="InterPro" id="IPR003786">
    <property type="entry name" value="FdhD"/>
</dbReference>
<organism evidence="4 5">
    <name type="scientific">Gleimia hominis</name>
    <dbReference type="NCBI Taxonomy" id="595468"/>
    <lineage>
        <taxon>Bacteria</taxon>
        <taxon>Bacillati</taxon>
        <taxon>Actinomycetota</taxon>
        <taxon>Actinomycetes</taxon>
        <taxon>Actinomycetales</taxon>
        <taxon>Actinomycetaceae</taxon>
        <taxon>Gleimia</taxon>
    </lineage>
</organism>
<comment type="function">
    <text evidence="3">Required for formate dehydrogenase (FDH) activity. Acts as a sulfur carrier protein that transfers sulfur from IscS to the molybdenum cofactor prior to its insertion into FDH.</text>
</comment>
<dbReference type="RefSeq" id="WP_313272337.1">
    <property type="nucleotide sequence ID" value="NZ_JASXSX010000001.1"/>
</dbReference>
<reference evidence="4 5" key="1">
    <citation type="submission" date="2023-06" db="EMBL/GenBank/DDBJ databases">
        <title>Draft genome sequence of Gleimia hominis type strain CCUG 57540T.</title>
        <authorList>
            <person name="Salva-Serra F."/>
            <person name="Cardew S."/>
            <person name="Jensie Markopoulos S."/>
            <person name="Ohlen M."/>
            <person name="Inganas E."/>
            <person name="Svensson-Stadler L."/>
            <person name="Moore E.R.B."/>
        </authorList>
    </citation>
    <scope>NUCLEOTIDE SEQUENCE [LARGE SCALE GENOMIC DNA]</scope>
    <source>
        <strain evidence="4 5">CCUG 57540</strain>
    </source>
</reference>
<keyword evidence="1 3" id="KW-0963">Cytoplasm</keyword>
<evidence type="ECO:0000313" key="4">
    <source>
        <dbReference type="EMBL" id="MDT3767039.1"/>
    </source>
</evidence>
<accession>A0ABU3I9I3</accession>
<keyword evidence="5" id="KW-1185">Reference proteome</keyword>
<dbReference type="InterPro" id="IPR016193">
    <property type="entry name" value="Cytidine_deaminase-like"/>
</dbReference>
<dbReference type="PANTHER" id="PTHR30592">
    <property type="entry name" value="FORMATE DEHYDROGENASE"/>
    <property type="match status" value="1"/>
</dbReference>
<keyword evidence="2 3" id="KW-0501">Molybdenum cofactor biosynthesis</keyword>
<gene>
    <name evidence="3 4" type="primary">fdhD</name>
    <name evidence="4" type="ORF">QS713_03025</name>
</gene>
<sequence>MAQGARNVRVVRVTPQGVRARRDRVVVEEPLEIRINGQAFATTMRTPGHDYELIHGFLFSEGVISSSDDVLSMQYCAGRTTIRKPEDLIPIANRTAGTRSGIGGDVGGTSNASTLTSKGGIYSESTLASKSGFGGASTESTLASKGSISGTWAQEIGGLAGGTFGAQVSGHNTYNVVNVRLAPHVEWESAARNVAGNSACGVCGSTSIERVLGRRHGVLESVSLDPQVILGLPDALAQQQQLFRRTGGSHGAALFTLSGELLRFREDVGRHNAADKLIGSFVMSNQVPLGETMLVMSSRASFELVQKAVMAGIPAVASLSAATSLAVELATASGVALAGFIRAERFNLYAGELARPVNA</sequence>